<evidence type="ECO:0000313" key="10">
    <source>
        <dbReference type="Proteomes" id="UP000220251"/>
    </source>
</evidence>
<dbReference type="Pfam" id="PF13023">
    <property type="entry name" value="HD_3"/>
    <property type="match status" value="1"/>
</dbReference>
<dbReference type="InterPro" id="IPR039356">
    <property type="entry name" value="YfbR/HDDC2"/>
</dbReference>
<name>A0A0H5DMW7_9BACT</name>
<dbReference type="EMBL" id="CWGJ01000001">
    <property type="protein sequence ID" value="CRX37526.1"/>
    <property type="molecule type" value="Genomic_DNA"/>
</dbReference>
<dbReference type="PROSITE" id="PS51831">
    <property type="entry name" value="HD"/>
    <property type="match status" value="1"/>
</dbReference>
<comment type="cofactor">
    <cofactor evidence="3">
        <name>Co(2+)</name>
        <dbReference type="ChEBI" id="CHEBI:48828"/>
    </cofactor>
</comment>
<dbReference type="RefSeq" id="WP_143406395.1">
    <property type="nucleotide sequence ID" value="NZ_CWGJ01000001.1"/>
</dbReference>
<evidence type="ECO:0000256" key="5">
    <source>
        <dbReference type="ARBA" id="ARBA00012964"/>
    </source>
</evidence>
<accession>A0A0H5DMW7</accession>
<dbReference type="AlphaFoldDB" id="A0A0H5DMW7"/>
<evidence type="ECO:0000256" key="2">
    <source>
        <dbReference type="ARBA" id="ARBA00001936"/>
    </source>
</evidence>
<dbReference type="GO" id="GO:0005737">
    <property type="term" value="C:cytoplasm"/>
    <property type="evidence" value="ECO:0007669"/>
    <property type="project" value="TreeGrafter"/>
</dbReference>
<dbReference type="InterPro" id="IPR006674">
    <property type="entry name" value="HD_domain"/>
</dbReference>
<organism evidence="9 10">
    <name type="scientific">Estrella lausannensis</name>
    <dbReference type="NCBI Taxonomy" id="483423"/>
    <lineage>
        <taxon>Bacteria</taxon>
        <taxon>Pseudomonadati</taxon>
        <taxon>Chlamydiota</taxon>
        <taxon>Chlamydiia</taxon>
        <taxon>Parachlamydiales</taxon>
        <taxon>Candidatus Criblamydiaceae</taxon>
        <taxon>Estrella</taxon>
    </lineage>
</organism>
<gene>
    <name evidence="9" type="ORF">ELAC_0165</name>
</gene>
<dbReference type="PANTHER" id="PTHR11845:SF13">
    <property type="entry name" value="5'-DEOXYNUCLEOTIDASE HDDC2"/>
    <property type="match status" value="1"/>
</dbReference>
<evidence type="ECO:0000256" key="4">
    <source>
        <dbReference type="ARBA" id="ARBA00011738"/>
    </source>
</evidence>
<dbReference type="OrthoDB" id="9786155at2"/>
<evidence type="ECO:0000256" key="3">
    <source>
        <dbReference type="ARBA" id="ARBA00001941"/>
    </source>
</evidence>
<dbReference type="GO" id="GO:0046872">
    <property type="term" value="F:metal ion binding"/>
    <property type="evidence" value="ECO:0007669"/>
    <property type="project" value="UniProtKB-KW"/>
</dbReference>
<dbReference type="PANTHER" id="PTHR11845">
    <property type="entry name" value="5'-DEOXYNUCLEOTIDASE HDDC2"/>
    <property type="match status" value="1"/>
</dbReference>
<feature type="domain" description="HD" evidence="8">
    <location>
        <begin position="32"/>
        <end position="132"/>
    </location>
</feature>
<evidence type="ECO:0000256" key="1">
    <source>
        <dbReference type="ARBA" id="ARBA00001638"/>
    </source>
</evidence>
<protein>
    <recommendedName>
        <fullName evidence="5">5'-deoxynucleotidase</fullName>
        <ecNumber evidence="5">3.1.3.89</ecNumber>
    </recommendedName>
</protein>
<dbReference type="SUPFAM" id="SSF109604">
    <property type="entry name" value="HD-domain/PDEase-like"/>
    <property type="match status" value="1"/>
</dbReference>
<comment type="catalytic activity">
    <reaction evidence="1">
        <text>a 2'-deoxyribonucleoside 5'-phosphate + H2O = a 2'-deoxyribonucleoside + phosphate</text>
        <dbReference type="Rhea" id="RHEA:36167"/>
        <dbReference type="ChEBI" id="CHEBI:15377"/>
        <dbReference type="ChEBI" id="CHEBI:18274"/>
        <dbReference type="ChEBI" id="CHEBI:43474"/>
        <dbReference type="ChEBI" id="CHEBI:65317"/>
        <dbReference type="EC" id="3.1.3.89"/>
    </reaction>
</comment>
<dbReference type="GO" id="GO:0002953">
    <property type="term" value="F:5'-deoxynucleotidase activity"/>
    <property type="evidence" value="ECO:0007669"/>
    <property type="project" value="UniProtKB-EC"/>
</dbReference>
<evidence type="ECO:0000313" key="9">
    <source>
        <dbReference type="EMBL" id="CRX37526.1"/>
    </source>
</evidence>
<keyword evidence="7" id="KW-0378">Hydrolase</keyword>
<dbReference type="Gene3D" id="1.10.3210.10">
    <property type="entry name" value="Hypothetical protein af1432"/>
    <property type="match status" value="1"/>
</dbReference>
<keyword evidence="10" id="KW-1185">Reference proteome</keyword>
<comment type="subunit">
    <text evidence="4">Homodimer.</text>
</comment>
<evidence type="ECO:0000256" key="7">
    <source>
        <dbReference type="ARBA" id="ARBA00022801"/>
    </source>
</evidence>
<proteinExistence type="predicted"/>
<reference evidence="10" key="1">
    <citation type="submission" date="2015-06" db="EMBL/GenBank/DDBJ databases">
        <authorList>
            <person name="Bertelli C."/>
        </authorList>
    </citation>
    <scope>NUCLEOTIDE SEQUENCE [LARGE SCALE GENOMIC DNA]</scope>
    <source>
        <strain evidence="10">CRIB-30</strain>
    </source>
</reference>
<sequence>MLHDVDMLHEIGQLAKLKRSGFDYLGGVRQSVAEHSFRTGCIAHLLSSRLNVPFDLNKILLMALYHDLPEARTGDLNTLNKRYVQADEQAYEREFAKDYRQGFSIIALLGEYKAGESVEAKIVKDADLIELMLVLKELQEKGCQNALLWHERLSSKLNFDFSKEMAEEILTVDSSRWWMQKQV</sequence>
<dbReference type="SMART" id="SM00471">
    <property type="entry name" value="HDc"/>
    <property type="match status" value="1"/>
</dbReference>
<comment type="cofactor">
    <cofactor evidence="2">
        <name>Mn(2+)</name>
        <dbReference type="ChEBI" id="CHEBI:29035"/>
    </cofactor>
</comment>
<dbReference type="InterPro" id="IPR003607">
    <property type="entry name" value="HD/PDEase_dom"/>
</dbReference>
<dbReference type="CDD" id="cd00077">
    <property type="entry name" value="HDc"/>
    <property type="match status" value="1"/>
</dbReference>
<keyword evidence="6" id="KW-0479">Metal-binding</keyword>
<dbReference type="EC" id="3.1.3.89" evidence="5"/>
<dbReference type="Proteomes" id="UP000220251">
    <property type="component" value="Unassembled WGS sequence"/>
</dbReference>
<evidence type="ECO:0000259" key="8">
    <source>
        <dbReference type="PROSITE" id="PS51831"/>
    </source>
</evidence>
<evidence type="ECO:0000256" key="6">
    <source>
        <dbReference type="ARBA" id="ARBA00022723"/>
    </source>
</evidence>